<feature type="region of interest" description="Disordered" evidence="1">
    <location>
        <begin position="1"/>
        <end position="74"/>
    </location>
</feature>
<feature type="compositionally biased region" description="Polar residues" evidence="1">
    <location>
        <begin position="55"/>
        <end position="65"/>
    </location>
</feature>
<dbReference type="Proteomes" id="UP000052978">
    <property type="component" value="Unassembled WGS sequence"/>
</dbReference>
<proteinExistence type="predicted"/>
<protein>
    <submittedName>
        <fullName evidence="2">Uncharacterized protein</fullName>
    </submittedName>
</protein>
<evidence type="ECO:0000313" key="3">
    <source>
        <dbReference type="Proteomes" id="UP000052978"/>
    </source>
</evidence>
<gene>
    <name evidence="2" type="ORF">D623_10005970</name>
</gene>
<evidence type="ECO:0000256" key="1">
    <source>
        <dbReference type="SAM" id="MobiDB-lite"/>
    </source>
</evidence>
<evidence type="ECO:0000313" key="2">
    <source>
        <dbReference type="EMBL" id="EPQ18197.1"/>
    </source>
</evidence>
<feature type="compositionally biased region" description="Basic residues" evidence="1">
    <location>
        <begin position="1"/>
        <end position="13"/>
    </location>
</feature>
<reference evidence="2 3" key="1">
    <citation type="journal article" date="2013" name="Nat. Commun.">
        <title>Genome analysis reveals insights into physiology and longevity of the Brandt's bat Myotis brandtii.</title>
        <authorList>
            <person name="Seim I."/>
            <person name="Fang X."/>
            <person name="Xiong Z."/>
            <person name="Lobanov A.V."/>
            <person name="Huang Z."/>
            <person name="Ma S."/>
            <person name="Feng Y."/>
            <person name="Turanov A.A."/>
            <person name="Zhu Y."/>
            <person name="Lenz T.L."/>
            <person name="Gerashchenko M.V."/>
            <person name="Fan D."/>
            <person name="Hee Yim S."/>
            <person name="Yao X."/>
            <person name="Jordan D."/>
            <person name="Xiong Y."/>
            <person name="Ma Y."/>
            <person name="Lyapunov A.N."/>
            <person name="Chen G."/>
            <person name="Kulakova O.I."/>
            <person name="Sun Y."/>
            <person name="Lee S.G."/>
            <person name="Bronson R.T."/>
            <person name="Moskalev A.A."/>
            <person name="Sunyaev S.R."/>
            <person name="Zhang G."/>
            <person name="Krogh A."/>
            <person name="Wang J."/>
            <person name="Gladyshev V.N."/>
        </authorList>
    </citation>
    <scope>NUCLEOTIDE SEQUENCE [LARGE SCALE GENOMIC DNA]</scope>
</reference>
<feature type="compositionally biased region" description="Basic and acidic residues" evidence="1">
    <location>
        <begin position="14"/>
        <end position="25"/>
    </location>
</feature>
<sequence length="183" mass="20832">MKKKKKKKKKKNKMKENEAKTEKKSGKSGRMSTKIKTLPFCSENTASSPHKPGSPTISCKTQTKPVISRGPEGGPSTFHLIVTATHIHRTPPGGTDGISLHPEGLPETSRRFLNKQMLEGKEKGGIPRKIPVQVYVFITRKWVYTDPPHEIHFLYIRKFHFLFLLRFQTYMHRLSATIGNKNP</sequence>
<keyword evidence="3" id="KW-1185">Reference proteome</keyword>
<dbReference type="AlphaFoldDB" id="S7QAS7"/>
<name>S7QAS7_MYOBR</name>
<accession>S7QAS7</accession>
<organism evidence="2 3">
    <name type="scientific">Myotis brandtii</name>
    <name type="common">Brandt's bat</name>
    <dbReference type="NCBI Taxonomy" id="109478"/>
    <lineage>
        <taxon>Eukaryota</taxon>
        <taxon>Metazoa</taxon>
        <taxon>Chordata</taxon>
        <taxon>Craniata</taxon>
        <taxon>Vertebrata</taxon>
        <taxon>Euteleostomi</taxon>
        <taxon>Mammalia</taxon>
        <taxon>Eutheria</taxon>
        <taxon>Laurasiatheria</taxon>
        <taxon>Chiroptera</taxon>
        <taxon>Yangochiroptera</taxon>
        <taxon>Vespertilionidae</taxon>
        <taxon>Myotis</taxon>
    </lineage>
</organism>
<dbReference type="EMBL" id="KE164485">
    <property type="protein sequence ID" value="EPQ18197.1"/>
    <property type="molecule type" value="Genomic_DNA"/>
</dbReference>